<dbReference type="OrthoDB" id="1525222at2"/>
<sequence length="168" mass="19017">MKKLVYILLLALVAVGCGDETAPKPDHLLKEGEMVDILYDISLLQAIKSFTPNSLSDNNVNPQTYIYKKYKIDSLTFAQNHLYYASNLEEYQKIQKKVVDKLQKNKEALSPKKPSKTKDGKAVSAAPAITPQPVSGEETLEQKQARLDSIRQVMRMRRKVRADKPLNQ</sequence>
<feature type="compositionally biased region" description="Basic and acidic residues" evidence="1">
    <location>
        <begin position="105"/>
        <end position="121"/>
    </location>
</feature>
<proteinExistence type="predicted"/>
<evidence type="ECO:0000313" key="3">
    <source>
        <dbReference type="EMBL" id="TRW21890.1"/>
    </source>
</evidence>
<feature type="compositionally biased region" description="Basic and acidic residues" evidence="1">
    <location>
        <begin position="140"/>
        <end position="149"/>
    </location>
</feature>
<accession>A0A552UUR4</accession>
<evidence type="ECO:0000313" key="4">
    <source>
        <dbReference type="Proteomes" id="UP000320643"/>
    </source>
</evidence>
<feature type="domain" description="DUF4296" evidence="2">
    <location>
        <begin position="25"/>
        <end position="107"/>
    </location>
</feature>
<organism evidence="3 4">
    <name type="scientific">Flavobacterium zepuense</name>
    <dbReference type="NCBI Taxonomy" id="2593302"/>
    <lineage>
        <taxon>Bacteria</taxon>
        <taxon>Pseudomonadati</taxon>
        <taxon>Bacteroidota</taxon>
        <taxon>Flavobacteriia</taxon>
        <taxon>Flavobacteriales</taxon>
        <taxon>Flavobacteriaceae</taxon>
        <taxon>Flavobacterium</taxon>
    </lineage>
</organism>
<evidence type="ECO:0000256" key="1">
    <source>
        <dbReference type="SAM" id="MobiDB-lite"/>
    </source>
</evidence>
<reference evidence="3 4" key="1">
    <citation type="submission" date="2019-07" db="EMBL/GenBank/DDBJ databases">
        <title>Flavobacterium sp. nov., isolated from glacier ice.</title>
        <authorList>
            <person name="Liu Q."/>
            <person name="Xin Y.-H."/>
        </authorList>
    </citation>
    <scope>NUCLEOTIDE SEQUENCE [LARGE SCALE GENOMIC DNA]</scope>
    <source>
        <strain evidence="3 4">ZT4R6</strain>
    </source>
</reference>
<dbReference type="Pfam" id="PF14129">
    <property type="entry name" value="DUF4296"/>
    <property type="match status" value="1"/>
</dbReference>
<protein>
    <submittedName>
        <fullName evidence="3">DUF4296 domain-containing protein</fullName>
    </submittedName>
</protein>
<evidence type="ECO:0000259" key="2">
    <source>
        <dbReference type="Pfam" id="PF14129"/>
    </source>
</evidence>
<dbReference type="RefSeq" id="WP_143375145.1">
    <property type="nucleotide sequence ID" value="NZ_VJVZ01000017.1"/>
</dbReference>
<keyword evidence="4" id="KW-1185">Reference proteome</keyword>
<name>A0A552UUR4_9FLAO</name>
<comment type="caution">
    <text evidence="3">The sequence shown here is derived from an EMBL/GenBank/DDBJ whole genome shotgun (WGS) entry which is preliminary data.</text>
</comment>
<dbReference type="PROSITE" id="PS51257">
    <property type="entry name" value="PROKAR_LIPOPROTEIN"/>
    <property type="match status" value="1"/>
</dbReference>
<dbReference type="Proteomes" id="UP000320643">
    <property type="component" value="Unassembled WGS sequence"/>
</dbReference>
<feature type="region of interest" description="Disordered" evidence="1">
    <location>
        <begin position="105"/>
        <end position="151"/>
    </location>
</feature>
<dbReference type="InterPro" id="IPR025381">
    <property type="entry name" value="DUF4296"/>
</dbReference>
<gene>
    <name evidence="3" type="ORF">FMM05_19715</name>
</gene>
<dbReference type="EMBL" id="VJVZ01000017">
    <property type="protein sequence ID" value="TRW21890.1"/>
    <property type="molecule type" value="Genomic_DNA"/>
</dbReference>
<dbReference type="AlphaFoldDB" id="A0A552UUR4"/>